<dbReference type="AlphaFoldDB" id="Q6CTU2"/>
<dbReference type="EMBL" id="CR382123">
    <property type="protein sequence ID" value="CAH01498.1"/>
    <property type="molecule type" value="Genomic_DNA"/>
</dbReference>
<feature type="chain" id="PRO_5004271793" evidence="1">
    <location>
        <begin position="18"/>
        <end position="235"/>
    </location>
</feature>
<dbReference type="KEGG" id="kla:KLLA0_C10054g"/>
<gene>
    <name evidence="2" type="ORF">KLLA0_C10054g</name>
</gene>
<keyword evidence="1" id="KW-0732">Signal</keyword>
<name>Q6CTU2_KLULA</name>
<evidence type="ECO:0000313" key="2">
    <source>
        <dbReference type="EMBL" id="CAH01498.1"/>
    </source>
</evidence>
<evidence type="ECO:0000256" key="1">
    <source>
        <dbReference type="SAM" id="SignalP"/>
    </source>
</evidence>
<protein>
    <submittedName>
        <fullName evidence="2">KLLA0C10054p</fullName>
    </submittedName>
</protein>
<dbReference type="HOGENOM" id="CLU_1180381_0_0_1"/>
<dbReference type="STRING" id="284590.Q6CTU2"/>
<dbReference type="Proteomes" id="UP000000598">
    <property type="component" value="Chromosome C"/>
</dbReference>
<feature type="signal peptide" evidence="1">
    <location>
        <begin position="1"/>
        <end position="17"/>
    </location>
</feature>
<reference evidence="2 3" key="1">
    <citation type="journal article" date="2004" name="Nature">
        <title>Genome evolution in yeasts.</title>
        <authorList>
            <consortium name="Genolevures"/>
            <person name="Dujon B."/>
            <person name="Sherman D."/>
            <person name="Fischer G."/>
            <person name="Durrens P."/>
            <person name="Casaregola S."/>
            <person name="Lafontaine I."/>
            <person name="de Montigny J."/>
            <person name="Marck C."/>
            <person name="Neuveglise C."/>
            <person name="Talla E."/>
            <person name="Goffard N."/>
            <person name="Frangeul L."/>
            <person name="Aigle M."/>
            <person name="Anthouard V."/>
            <person name="Babour A."/>
            <person name="Barbe V."/>
            <person name="Barnay S."/>
            <person name="Blanchin S."/>
            <person name="Beckerich J.M."/>
            <person name="Beyne E."/>
            <person name="Bleykasten C."/>
            <person name="Boisrame A."/>
            <person name="Boyer J."/>
            <person name="Cattolico L."/>
            <person name="Confanioleri F."/>
            <person name="de Daruvar A."/>
            <person name="Despons L."/>
            <person name="Fabre E."/>
            <person name="Fairhead C."/>
            <person name="Ferry-Dumazet H."/>
            <person name="Groppi A."/>
            <person name="Hantraye F."/>
            <person name="Hennequin C."/>
            <person name="Jauniaux N."/>
            <person name="Joyet P."/>
            <person name="Kachouri R."/>
            <person name="Kerrest A."/>
            <person name="Koszul R."/>
            <person name="Lemaire M."/>
            <person name="Lesur I."/>
            <person name="Ma L."/>
            <person name="Muller H."/>
            <person name="Nicaud J.M."/>
            <person name="Nikolski M."/>
            <person name="Oztas S."/>
            <person name="Ozier-Kalogeropoulos O."/>
            <person name="Pellenz S."/>
            <person name="Potier S."/>
            <person name="Richard G.F."/>
            <person name="Straub M.L."/>
            <person name="Suleau A."/>
            <person name="Swennene D."/>
            <person name="Tekaia F."/>
            <person name="Wesolowski-Louvel M."/>
            <person name="Westhof E."/>
            <person name="Wirth B."/>
            <person name="Zeniou-Meyer M."/>
            <person name="Zivanovic I."/>
            <person name="Bolotin-Fukuhara M."/>
            <person name="Thierry A."/>
            <person name="Bouchier C."/>
            <person name="Caudron B."/>
            <person name="Scarpelli C."/>
            <person name="Gaillardin C."/>
            <person name="Weissenbach J."/>
            <person name="Wincker P."/>
            <person name="Souciet J.L."/>
        </authorList>
    </citation>
    <scope>NUCLEOTIDE SEQUENCE [LARGE SCALE GENOMIC DNA]</scope>
    <source>
        <strain evidence="3">ATCC 8585 / CBS 2359 / DSM 70799 / NBRC 1267 / NRRL Y-1140 / WM37</strain>
    </source>
</reference>
<dbReference type="PaxDb" id="284590-Q6CTU2"/>
<dbReference type="InParanoid" id="Q6CTU2"/>
<organism evidence="2 3">
    <name type="scientific">Kluyveromyces lactis (strain ATCC 8585 / CBS 2359 / DSM 70799 / NBRC 1267 / NRRL Y-1140 / WM37)</name>
    <name type="common">Yeast</name>
    <name type="synonym">Candida sphaerica</name>
    <dbReference type="NCBI Taxonomy" id="284590"/>
    <lineage>
        <taxon>Eukaryota</taxon>
        <taxon>Fungi</taxon>
        <taxon>Dikarya</taxon>
        <taxon>Ascomycota</taxon>
        <taxon>Saccharomycotina</taxon>
        <taxon>Saccharomycetes</taxon>
        <taxon>Saccharomycetales</taxon>
        <taxon>Saccharomycetaceae</taxon>
        <taxon>Kluyveromyces</taxon>
    </lineage>
</organism>
<proteinExistence type="predicted"/>
<accession>Q6CTU2</accession>
<sequence>MKFNKITPLILAPLAAAQYFNGSTTTLEPSNTENDQDISTYLTTVTKEIVNTVYWTLENNEVSTQLSTLTTSDISSVVTTLQPTITTEDEDDSTLTVRDESTSTTTITIYSTVSLDDSTTLDVVNAGIDQIYADDVTSTLTSVLLQTVTLSDSAGNPTATTVSSLEKQVLLGDFSCVPETVTVTQYEATKYITVDSSTPTQADTSSGSDYEAAAVTVSTQATSAIYSNTTSTDLL</sequence>
<keyword evidence="3" id="KW-1185">Reference proteome</keyword>
<evidence type="ECO:0000313" key="3">
    <source>
        <dbReference type="Proteomes" id="UP000000598"/>
    </source>
</evidence>